<dbReference type="AlphaFoldDB" id="H6RXC8"/>
<evidence type="ECO:0000313" key="1">
    <source>
        <dbReference type="EMBL" id="CCG04739.1"/>
    </source>
</evidence>
<dbReference type="Proteomes" id="UP000007517">
    <property type="component" value="Chromosome"/>
</dbReference>
<dbReference type="eggNOG" id="COG1483">
    <property type="taxonomic scope" value="Bacteria"/>
</dbReference>
<dbReference type="OrthoDB" id="9757917at2"/>
<dbReference type="STRING" id="1146883.BLASA_3908"/>
<evidence type="ECO:0000313" key="2">
    <source>
        <dbReference type="Proteomes" id="UP000007517"/>
    </source>
</evidence>
<reference evidence="1 2" key="1">
    <citation type="journal article" date="2012" name="J. Bacteriol.">
        <title>Genome Sequence of Blastococcus saxobsidens DD2, a Stone-Inhabiting Bacterium.</title>
        <authorList>
            <person name="Chouaia B."/>
            <person name="Crotti E."/>
            <person name="Brusetti L."/>
            <person name="Daffonchio D."/>
            <person name="Essoussi I."/>
            <person name="Nouioui I."/>
            <person name="Sbissi I."/>
            <person name="Ghodhbane-Gtari F."/>
            <person name="Gtari M."/>
            <person name="Vacherie B."/>
            <person name="Barbe V."/>
            <person name="Medigue C."/>
            <person name="Gury J."/>
            <person name="Pujic P."/>
            <person name="Normand P."/>
        </authorList>
    </citation>
    <scope>NUCLEOTIDE SEQUENCE [LARGE SCALE GENOMIC DNA]</scope>
    <source>
        <strain evidence="1 2">DD2</strain>
    </source>
</reference>
<dbReference type="EMBL" id="FO117623">
    <property type="protein sequence ID" value="CCG04739.1"/>
    <property type="molecule type" value="Genomic_DNA"/>
</dbReference>
<name>H6RXC8_BLASD</name>
<proteinExistence type="predicted"/>
<protein>
    <submittedName>
        <fullName evidence="1">Uncharacterized protein</fullName>
    </submittedName>
</protein>
<sequence>MAQDPGRRTHVDVLPRRRATGMEVAGPTPTQKTRFFGVRTLDPQTYGKDFAVVVEQVLQRLSATGAQLEVELEISATKAEGLGDDVVRTVSENAGTLRFEQSGFETDRRGAAAFPWLCSALYKG</sequence>
<gene>
    <name evidence="1" type="ordered locus">BLASA_3908</name>
</gene>
<organism evidence="1 2">
    <name type="scientific">Blastococcus saxobsidens (strain DD2)</name>
    <dbReference type="NCBI Taxonomy" id="1146883"/>
    <lineage>
        <taxon>Bacteria</taxon>
        <taxon>Bacillati</taxon>
        <taxon>Actinomycetota</taxon>
        <taxon>Actinomycetes</taxon>
        <taxon>Geodermatophilales</taxon>
        <taxon>Geodermatophilaceae</taxon>
        <taxon>Blastococcus</taxon>
    </lineage>
</organism>
<accession>H6RXC8</accession>
<dbReference type="KEGG" id="bsd:BLASA_3908"/>
<dbReference type="HOGENOM" id="CLU_1999499_0_0_11"/>
<keyword evidence="2" id="KW-1185">Reference proteome</keyword>
<reference evidence="2" key="2">
    <citation type="submission" date="2012-02" db="EMBL/GenBank/DDBJ databases">
        <title>Complete genome sequence of Blastococcus saxobsidens strain DD2.</title>
        <authorList>
            <person name="Genoscope."/>
        </authorList>
    </citation>
    <scope>NUCLEOTIDE SEQUENCE [LARGE SCALE GENOMIC DNA]</scope>
    <source>
        <strain evidence="2">DD2</strain>
    </source>
</reference>